<dbReference type="Proteomes" id="UP001596137">
    <property type="component" value="Unassembled WGS sequence"/>
</dbReference>
<dbReference type="RefSeq" id="WP_380753727.1">
    <property type="nucleotide sequence ID" value="NZ_JBHSRF010000021.1"/>
</dbReference>
<evidence type="ECO:0000313" key="5">
    <source>
        <dbReference type="Proteomes" id="UP001596137"/>
    </source>
</evidence>
<proteinExistence type="predicted"/>
<evidence type="ECO:0000256" key="1">
    <source>
        <dbReference type="ARBA" id="ARBA00022729"/>
    </source>
</evidence>
<dbReference type="EMBL" id="JBHSRF010000021">
    <property type="protein sequence ID" value="MFC6082833.1"/>
    <property type="molecule type" value="Genomic_DNA"/>
</dbReference>
<accession>A0ABW1NIV2</accession>
<evidence type="ECO:0000313" key="4">
    <source>
        <dbReference type="EMBL" id="MFC6082833.1"/>
    </source>
</evidence>
<dbReference type="Pfam" id="PF13385">
    <property type="entry name" value="Laminin_G_3"/>
    <property type="match status" value="1"/>
</dbReference>
<dbReference type="InterPro" id="IPR013320">
    <property type="entry name" value="ConA-like_dom_sf"/>
</dbReference>
<evidence type="ECO:0000259" key="3">
    <source>
        <dbReference type="SMART" id="SM00560"/>
    </source>
</evidence>
<dbReference type="SUPFAM" id="SSF49899">
    <property type="entry name" value="Concanavalin A-like lectins/glucanases"/>
    <property type="match status" value="1"/>
</dbReference>
<comment type="caution">
    <text evidence="4">The sequence shown here is derived from an EMBL/GenBank/DDBJ whole genome shotgun (WGS) entry which is preliminary data.</text>
</comment>
<keyword evidence="1" id="KW-0732">Signal</keyword>
<dbReference type="SMART" id="SM00560">
    <property type="entry name" value="LamGL"/>
    <property type="match status" value="1"/>
</dbReference>
<gene>
    <name evidence="4" type="ORF">ACFP1K_16805</name>
</gene>
<organism evidence="4 5">
    <name type="scientific">Sphaerisporangium aureirubrum</name>
    <dbReference type="NCBI Taxonomy" id="1544736"/>
    <lineage>
        <taxon>Bacteria</taxon>
        <taxon>Bacillati</taxon>
        <taxon>Actinomycetota</taxon>
        <taxon>Actinomycetes</taxon>
        <taxon>Streptosporangiales</taxon>
        <taxon>Streptosporangiaceae</taxon>
        <taxon>Sphaerisporangium</taxon>
    </lineage>
</organism>
<name>A0ABW1NIV2_9ACTN</name>
<dbReference type="PANTHER" id="PTHR42535">
    <property type="entry name" value="OOKINETE PROTEIN, PUTATIVE-RELATED"/>
    <property type="match status" value="1"/>
</dbReference>
<dbReference type="PANTHER" id="PTHR42535:SF2">
    <property type="entry name" value="CHROMOSOME UNDETERMINED SCAFFOLD_146, WHOLE GENOME SHOTGUN SEQUENCE"/>
    <property type="match status" value="1"/>
</dbReference>
<keyword evidence="2" id="KW-1015">Disulfide bond</keyword>
<keyword evidence="5" id="KW-1185">Reference proteome</keyword>
<dbReference type="Gene3D" id="2.60.120.200">
    <property type="match status" value="1"/>
</dbReference>
<reference evidence="5" key="1">
    <citation type="journal article" date="2019" name="Int. J. Syst. Evol. Microbiol.">
        <title>The Global Catalogue of Microorganisms (GCM) 10K type strain sequencing project: providing services to taxonomists for standard genome sequencing and annotation.</title>
        <authorList>
            <consortium name="The Broad Institute Genomics Platform"/>
            <consortium name="The Broad Institute Genome Sequencing Center for Infectious Disease"/>
            <person name="Wu L."/>
            <person name="Ma J."/>
        </authorList>
    </citation>
    <scope>NUCLEOTIDE SEQUENCE [LARGE SCALE GENOMIC DNA]</scope>
    <source>
        <strain evidence="5">JCM 30346</strain>
    </source>
</reference>
<dbReference type="InterPro" id="IPR006558">
    <property type="entry name" value="LamG-like"/>
</dbReference>
<protein>
    <submittedName>
        <fullName evidence="4">LamG-like jellyroll fold domain-containing protein</fullName>
    </submittedName>
</protein>
<sequence>MTPGLVLHWQLDDLTAESRAIDSSGNHLNGAVEGDPGASPDERFGSCLVLDGKKDALTVPDDQALRLTAYTVAAWVNTAQPTRPAKATKTPPAPKALPDEVFIAGKADGFAVSVDARGVLRHNVPAAGRADVYATAAGALGWNQWHHVAVTCEGRVARIHVDGVQLAQYALPGDPLPGRAALVVGRHPDARQNYLTGRIAHLRVYDGALTAEEIRRDMAADEAALAAFVRSHPLDFELTNADQQPVLYIDDNPGGQAMTLRLVNSSRQDVELRASGTPGASAVNHHAALTFRTRTLAATAAPRVVTPGWSMAAAPGGTTFHLLHDGATTIRPGAALEVELQGLKADGAGGTRGTRVELAYRLLGYAGEPGELSGSRRRFLDVVNHRGRPGIPLDVGFVGGDRVLSDGATPSSLRVRVANVSRDTAIALAGSASAQDAASAFTVGFDVRQQGEDRQWALTESGRAGDVHFDIAGPTAVSWDIVREDLGQRVQWTLTPRADTALPPGGSLDLKLDDVYALGSPGHAPIVVAYRNVPGYQDGFASVVAERTPLLFTARDVTIGTAEPAPSAAPPARLTVSAEGRHLQLRRESDAGSAGPQLYLELYQDDPANNRDATYPSIRFHHAYEFWHRIEARTDGFHLKTGDLTSDEPVGLRAGNTSVGTLAVRGAAGDANGGSLAVGPPDGSNLRLGYHAQYGWIQSHGGKPLAVNPLGNNVSVGTTTAAPARLTVGSASEHLQLRREATTAGKILFLELYQADTATGVLTSPSIRFHHAGKFAHRIEAGKEGFYLKTGDLSYENLVPLWASGATLGSLTIGATTIGENELKILRRLASGALECDLYNTAQSEYAFAGTYTFTDNRRYVFTWGEKNTRVSQGRWRIAFPA</sequence>
<evidence type="ECO:0000256" key="2">
    <source>
        <dbReference type="ARBA" id="ARBA00023157"/>
    </source>
</evidence>
<feature type="domain" description="LamG-like jellyroll fold" evidence="3">
    <location>
        <begin position="68"/>
        <end position="212"/>
    </location>
</feature>